<dbReference type="SUPFAM" id="SSF52540">
    <property type="entry name" value="P-loop containing nucleoside triphosphate hydrolases"/>
    <property type="match status" value="1"/>
</dbReference>
<keyword evidence="2" id="KW-0547">Nucleotide-binding</keyword>
<evidence type="ECO:0000259" key="4">
    <source>
        <dbReference type="PROSITE" id="PS00662"/>
    </source>
</evidence>
<proteinExistence type="inferred from homology"/>
<dbReference type="SMART" id="SM00382">
    <property type="entry name" value="AAA"/>
    <property type="match status" value="1"/>
</dbReference>
<dbReference type="AlphaFoldDB" id="A0A2M6R8F0"/>
<dbReference type="PANTHER" id="PTHR30258:SF3">
    <property type="entry name" value="SLL1921 PROTEIN"/>
    <property type="match status" value="1"/>
</dbReference>
<feature type="domain" description="Bacterial type II secretion system protein E" evidence="4">
    <location>
        <begin position="376"/>
        <end position="390"/>
    </location>
</feature>
<dbReference type="Gene3D" id="3.30.450.90">
    <property type="match status" value="1"/>
</dbReference>
<dbReference type="GO" id="GO:0005886">
    <property type="term" value="C:plasma membrane"/>
    <property type="evidence" value="ECO:0007669"/>
    <property type="project" value="TreeGrafter"/>
</dbReference>
<dbReference type="GO" id="GO:0016887">
    <property type="term" value="F:ATP hydrolysis activity"/>
    <property type="evidence" value="ECO:0007669"/>
    <property type="project" value="TreeGrafter"/>
</dbReference>
<organism evidence="5 6">
    <name type="scientific">Candidatus Berkelbacteria bacterium CG10_big_fil_rev_8_21_14_0_10_43_14</name>
    <dbReference type="NCBI Taxonomy" id="1974515"/>
    <lineage>
        <taxon>Bacteria</taxon>
        <taxon>Candidatus Berkelbacteria</taxon>
    </lineage>
</organism>
<reference evidence="6" key="1">
    <citation type="submission" date="2017-09" db="EMBL/GenBank/DDBJ databases">
        <title>Depth-based differentiation of microbial function through sediment-hosted aquifers and enrichment of novel symbionts in the deep terrestrial subsurface.</title>
        <authorList>
            <person name="Probst A.J."/>
            <person name="Ladd B."/>
            <person name="Jarett J.K."/>
            <person name="Geller-Mcgrath D.E."/>
            <person name="Sieber C.M.K."/>
            <person name="Emerson J.B."/>
            <person name="Anantharaman K."/>
            <person name="Thomas B.C."/>
            <person name="Malmstrom R."/>
            <person name="Stieglmeier M."/>
            <person name="Klingl A."/>
            <person name="Woyke T."/>
            <person name="Ryan C.M."/>
            <person name="Banfield J.F."/>
        </authorList>
    </citation>
    <scope>NUCLEOTIDE SEQUENCE [LARGE SCALE GENOMIC DNA]</scope>
</reference>
<dbReference type="InterPro" id="IPR027417">
    <property type="entry name" value="P-loop_NTPase"/>
</dbReference>
<dbReference type="GO" id="GO:0005524">
    <property type="term" value="F:ATP binding"/>
    <property type="evidence" value="ECO:0007669"/>
    <property type="project" value="UniProtKB-KW"/>
</dbReference>
<dbReference type="Proteomes" id="UP000231162">
    <property type="component" value="Unassembled WGS sequence"/>
</dbReference>
<gene>
    <name evidence="5" type="ORF">COT79_02720</name>
</gene>
<evidence type="ECO:0000313" key="6">
    <source>
        <dbReference type="Proteomes" id="UP000231162"/>
    </source>
</evidence>
<keyword evidence="3" id="KW-0067">ATP-binding</keyword>
<comment type="caution">
    <text evidence="5">The sequence shown here is derived from an EMBL/GenBank/DDBJ whole genome shotgun (WGS) entry which is preliminary data.</text>
</comment>
<dbReference type="InterPro" id="IPR001482">
    <property type="entry name" value="T2SS/T4SS_dom"/>
</dbReference>
<dbReference type="EMBL" id="PEZX01000036">
    <property type="protein sequence ID" value="PIS06786.1"/>
    <property type="molecule type" value="Genomic_DNA"/>
</dbReference>
<dbReference type="Pfam" id="PF00437">
    <property type="entry name" value="T2SSE"/>
    <property type="match status" value="1"/>
</dbReference>
<dbReference type="Gene3D" id="3.40.50.300">
    <property type="entry name" value="P-loop containing nucleotide triphosphate hydrolases"/>
    <property type="match status" value="1"/>
</dbReference>
<dbReference type="InterPro" id="IPR037257">
    <property type="entry name" value="T2SS_E_N_sf"/>
</dbReference>
<evidence type="ECO:0000256" key="1">
    <source>
        <dbReference type="ARBA" id="ARBA00006611"/>
    </source>
</evidence>
<dbReference type="InterPro" id="IPR003593">
    <property type="entry name" value="AAA+_ATPase"/>
</dbReference>
<dbReference type="SUPFAM" id="SSF160246">
    <property type="entry name" value="EspE N-terminal domain-like"/>
    <property type="match status" value="1"/>
</dbReference>
<dbReference type="Gene3D" id="3.30.300.160">
    <property type="entry name" value="Type II secretion system, protein E, N-terminal domain"/>
    <property type="match status" value="1"/>
</dbReference>
<protein>
    <recommendedName>
        <fullName evidence="4">Bacterial type II secretion system protein E domain-containing protein</fullName>
    </recommendedName>
</protein>
<comment type="similarity">
    <text evidence="1">Belongs to the GSP E family.</text>
</comment>
<evidence type="ECO:0000313" key="5">
    <source>
        <dbReference type="EMBL" id="PIS06786.1"/>
    </source>
</evidence>
<name>A0A2M6R8F0_9BACT</name>
<sequence length="562" mass="62074">MVEGALEIYLQQQLGQTISQKDFAQALETAHSFKVPLAHILLDKGLVNEDILGKTVAAYLGVPFVSLKGKTISPDVLALIPEQTARQQHVVVFEKQGNVLSVAMLDPKNVETIEFLKKKTDGTITPFYTLESHLREALNQYKVSLRKEFESIIKENIEQTGHLERDLERAAKELPVIKALDTLLEYAIAEKASDIHIEGIEENVIIRFRIDGVLHDMITLSKELHPALVARVKILSNLKIDEHRLPQDGRFKFSMGDADIAFRVSVIPAFYGENIVMRLLPESERPKTLPELGFSGRNLQVIMNNLGKPHGLVLVTGPTGSGKTTTLYSLLNIVNSPEIKICTVEDPIEYGMRRISQIQVNTKTGLTFAEGLRALLRHDPDVIMVGEIRDTETANIAIHSALTGHLVLSTLHTNDAISAIPRFIDLGVESFLVATTVNVIIAQRLVRTICASCKQTITPKPELLAEIAQNVGIDVNELSAHPFYAGAGCSECHHTGYSGRMGIYEVFEIDDDARALITKQVSTAQLAEHAQQKGMSTMMHDGFAKAIAGQTTLDEVYRVARE</sequence>
<dbReference type="PANTHER" id="PTHR30258">
    <property type="entry name" value="TYPE II SECRETION SYSTEM PROTEIN GSPE-RELATED"/>
    <property type="match status" value="1"/>
</dbReference>
<evidence type="ECO:0000256" key="2">
    <source>
        <dbReference type="ARBA" id="ARBA00022741"/>
    </source>
</evidence>
<dbReference type="CDD" id="cd01129">
    <property type="entry name" value="PulE-GspE-like"/>
    <property type="match status" value="1"/>
</dbReference>
<evidence type="ECO:0000256" key="3">
    <source>
        <dbReference type="ARBA" id="ARBA00022840"/>
    </source>
</evidence>
<dbReference type="Pfam" id="PF05157">
    <property type="entry name" value="MshEN"/>
    <property type="match status" value="1"/>
</dbReference>
<accession>A0A2M6R8F0</accession>
<dbReference type="FunFam" id="3.40.50.300:FF:000398">
    <property type="entry name" value="Type IV pilus assembly ATPase PilB"/>
    <property type="match status" value="1"/>
</dbReference>
<dbReference type="InterPro" id="IPR007831">
    <property type="entry name" value="T2SS_GspE_N"/>
</dbReference>
<dbReference type="PROSITE" id="PS00662">
    <property type="entry name" value="T2SP_E"/>
    <property type="match status" value="1"/>
</dbReference>